<organism evidence="2 3">
    <name type="scientific">Hyaloscypha bicolor E</name>
    <dbReference type="NCBI Taxonomy" id="1095630"/>
    <lineage>
        <taxon>Eukaryota</taxon>
        <taxon>Fungi</taxon>
        <taxon>Dikarya</taxon>
        <taxon>Ascomycota</taxon>
        <taxon>Pezizomycotina</taxon>
        <taxon>Leotiomycetes</taxon>
        <taxon>Helotiales</taxon>
        <taxon>Hyaloscyphaceae</taxon>
        <taxon>Hyaloscypha</taxon>
        <taxon>Hyaloscypha bicolor</taxon>
    </lineage>
</organism>
<evidence type="ECO:0000313" key="3">
    <source>
        <dbReference type="Proteomes" id="UP000235371"/>
    </source>
</evidence>
<keyword evidence="1" id="KW-0812">Transmembrane</keyword>
<dbReference type="STRING" id="1095630.A0A2J6T9V3"/>
<proteinExistence type="predicted"/>
<dbReference type="PANTHER" id="PTHR37576:SF2">
    <property type="entry name" value="DEFECT AT LOW TEMPERATURE PROTEIN 1"/>
    <property type="match status" value="1"/>
</dbReference>
<keyword evidence="1" id="KW-1133">Transmembrane helix</keyword>
<dbReference type="OrthoDB" id="5357734at2759"/>
<keyword evidence="3" id="KW-1185">Reference proteome</keyword>
<gene>
    <name evidence="2" type="ORF">K444DRAFT_529545</name>
</gene>
<feature type="non-terminal residue" evidence="2">
    <location>
        <position position="1"/>
    </location>
</feature>
<dbReference type="PANTHER" id="PTHR37576">
    <property type="entry name" value="DEFECT AT LOW TEMPERATURE PROTEIN 1"/>
    <property type="match status" value="1"/>
</dbReference>
<reference evidence="2 3" key="1">
    <citation type="submission" date="2016-04" db="EMBL/GenBank/DDBJ databases">
        <title>A degradative enzymes factory behind the ericoid mycorrhizal symbiosis.</title>
        <authorList>
            <consortium name="DOE Joint Genome Institute"/>
            <person name="Martino E."/>
            <person name="Morin E."/>
            <person name="Grelet G."/>
            <person name="Kuo A."/>
            <person name="Kohler A."/>
            <person name="Daghino S."/>
            <person name="Barry K."/>
            <person name="Choi C."/>
            <person name="Cichocki N."/>
            <person name="Clum A."/>
            <person name="Copeland A."/>
            <person name="Hainaut M."/>
            <person name="Haridas S."/>
            <person name="Labutti K."/>
            <person name="Lindquist E."/>
            <person name="Lipzen A."/>
            <person name="Khouja H.-R."/>
            <person name="Murat C."/>
            <person name="Ohm R."/>
            <person name="Olson A."/>
            <person name="Spatafora J."/>
            <person name="Veneault-Fourrey C."/>
            <person name="Henrissat B."/>
            <person name="Grigoriev I."/>
            <person name="Martin F."/>
            <person name="Perotto S."/>
        </authorList>
    </citation>
    <scope>NUCLEOTIDE SEQUENCE [LARGE SCALE GENOMIC DNA]</scope>
    <source>
        <strain evidence="2 3">E</strain>
    </source>
</reference>
<accession>A0A2J6T9V3</accession>
<protein>
    <submittedName>
        <fullName evidence="2">Uncharacterized protein</fullName>
    </submittedName>
</protein>
<name>A0A2J6T9V3_9HELO</name>
<dbReference type="RefSeq" id="XP_024736682.1">
    <property type="nucleotide sequence ID" value="XM_024874818.1"/>
</dbReference>
<dbReference type="InParanoid" id="A0A2J6T9V3"/>
<dbReference type="Proteomes" id="UP000235371">
    <property type="component" value="Unassembled WGS sequence"/>
</dbReference>
<dbReference type="AlphaFoldDB" id="A0A2J6T9V3"/>
<feature type="transmembrane region" description="Helical" evidence="1">
    <location>
        <begin position="26"/>
        <end position="48"/>
    </location>
</feature>
<dbReference type="EMBL" id="KZ613811">
    <property type="protein sequence ID" value="PMD59778.1"/>
    <property type="molecule type" value="Genomic_DNA"/>
</dbReference>
<keyword evidence="1" id="KW-0472">Membrane</keyword>
<dbReference type="GeneID" id="36582898"/>
<evidence type="ECO:0000313" key="2">
    <source>
        <dbReference type="EMBL" id="PMD59778.1"/>
    </source>
</evidence>
<sequence length="134" mass="14831">NTSQPPTAQVLNMEEVSTINVFHSEYHYLLGSSLLGAFFVLLVAPTFWGGWEIGRSVTLNSIEISKAFEAPFFQGSGSNATEHELVQNMGSRLLRYGEADDQTRAEGSKRQLKLADPPEIATPTPCAFRIERIE</sequence>
<evidence type="ECO:0000256" key="1">
    <source>
        <dbReference type="SAM" id="Phobius"/>
    </source>
</evidence>